<dbReference type="InterPro" id="IPR013108">
    <property type="entry name" value="Amidohydro_3"/>
</dbReference>
<proteinExistence type="predicted"/>
<dbReference type="InterPro" id="IPR011059">
    <property type="entry name" value="Metal-dep_hydrolase_composite"/>
</dbReference>
<dbReference type="GO" id="GO:0016811">
    <property type="term" value="F:hydrolase activity, acting on carbon-nitrogen (but not peptide) bonds, in linear amides"/>
    <property type="evidence" value="ECO:0007669"/>
    <property type="project" value="InterPro"/>
</dbReference>
<dbReference type="Proteomes" id="UP000476030">
    <property type="component" value="Unassembled WGS sequence"/>
</dbReference>
<comment type="caution">
    <text evidence="2">The sequence shown here is derived from an EMBL/GenBank/DDBJ whole genome shotgun (WGS) entry which is preliminary data.</text>
</comment>
<dbReference type="Gene3D" id="3.30.1490.130">
    <property type="entry name" value="D-aminoacylase. Domain 3"/>
    <property type="match status" value="1"/>
</dbReference>
<dbReference type="EMBL" id="WTUW01000002">
    <property type="protein sequence ID" value="MZR31483.1"/>
    <property type="molecule type" value="Genomic_DNA"/>
</dbReference>
<dbReference type="Gene3D" id="3.20.20.140">
    <property type="entry name" value="Metal-dependent hydrolases"/>
    <property type="match status" value="1"/>
</dbReference>
<dbReference type="Pfam" id="PF07969">
    <property type="entry name" value="Amidohydro_3"/>
    <property type="match status" value="1"/>
</dbReference>
<feature type="domain" description="Amidohydrolase 3" evidence="1">
    <location>
        <begin position="45"/>
        <end position="185"/>
    </location>
</feature>
<dbReference type="AlphaFoldDB" id="A0A6L8WAH8"/>
<accession>A0A6L8WAH8</accession>
<dbReference type="InterPro" id="IPR050378">
    <property type="entry name" value="Metallo-dep_Hydrolases_sf"/>
</dbReference>
<dbReference type="InterPro" id="IPR023100">
    <property type="entry name" value="D-aminoacylase_insert_dom_sf"/>
</dbReference>
<dbReference type="InterPro" id="IPR032466">
    <property type="entry name" value="Metal_Hydrolase"/>
</dbReference>
<name>A0A6L8WAH8_9PROT</name>
<keyword evidence="2" id="KW-0378">Hydrolase</keyword>
<dbReference type="PANTHER" id="PTHR11647:SF1">
    <property type="entry name" value="COLLAPSIN RESPONSE MEDIATOR PROTEIN"/>
    <property type="match status" value="1"/>
</dbReference>
<keyword evidence="3" id="KW-1185">Reference proteome</keyword>
<dbReference type="Gene3D" id="2.30.40.10">
    <property type="entry name" value="Urease, subunit C, domain 1"/>
    <property type="match status" value="1"/>
</dbReference>
<sequence>MTPDIIIRNGTVFDGLGNPGIISDVAVSDGKIIEIGRIDTIGIHEIDATAMYVTPGFIDIHSHSDFTLLVDPRAVSSIFQGVTLEVIGNCGHGCFPIVDKLLARGSIYGISDLAPLNWSTASEYLDRLEDAGPAINVATLVPNGQLRQAVIGLEDRPAAPDEIKLMRRHLDEGLEAGAFGLSTGLEYPIETGTGKEEIEALLVPLYEKDLLYATHTRKRDKGALNAVEEALETAQKSSVRLQISHLLPRGGSSDCEACVEAVENARMDGQDVSFDMHTRSFSMTFLHAMLPPWALSNGLSGLSELIKNKGVRSRILEFPSIVNNGNWSKVTLLDNEIIPEFGRLDFFAIGRRMDMSPGDAALELLCRSANATSPLMVIRPVYSVSDQELAFANNLCVPGSDATALCPDGPLAGSAFHGAYSWASWFFRFAVNERKFLTPQAAIYKLTGQPASILNLRGRGVLAKNAYADISVFDPKDFGERTTLWNPNQIATGMKHVIVNGKIALDNSEITNHRAGQVIRKVEQ</sequence>
<gene>
    <name evidence="2" type="ORF">GQE98_12655</name>
</gene>
<dbReference type="SUPFAM" id="SSF51556">
    <property type="entry name" value="Metallo-dependent hydrolases"/>
    <property type="match status" value="1"/>
</dbReference>
<evidence type="ECO:0000259" key="1">
    <source>
        <dbReference type="Pfam" id="PF07969"/>
    </source>
</evidence>
<reference evidence="2 3" key="1">
    <citation type="submission" date="2019-12" db="EMBL/GenBank/DDBJ databases">
        <title>Snethiella sp. nov. sp. isolated from sea sand.</title>
        <authorList>
            <person name="Kim J."/>
            <person name="Jeong S.E."/>
            <person name="Jung H.S."/>
            <person name="Jeon C.O."/>
        </authorList>
    </citation>
    <scope>NUCLEOTIDE SEQUENCE [LARGE SCALE GENOMIC DNA]</scope>
    <source>
        <strain evidence="2 3">DP05</strain>
    </source>
</reference>
<evidence type="ECO:0000313" key="3">
    <source>
        <dbReference type="Proteomes" id="UP000476030"/>
    </source>
</evidence>
<dbReference type="RefSeq" id="WP_161315985.1">
    <property type="nucleotide sequence ID" value="NZ_WTUW01000002.1"/>
</dbReference>
<dbReference type="SUPFAM" id="SSF51338">
    <property type="entry name" value="Composite domain of metallo-dependent hydrolases"/>
    <property type="match status" value="1"/>
</dbReference>
<protein>
    <submittedName>
        <fullName evidence="2">Amidohydrolase family protein</fullName>
    </submittedName>
</protein>
<organism evidence="2 3">
    <name type="scientific">Sneathiella litorea</name>
    <dbReference type="NCBI Taxonomy" id="2606216"/>
    <lineage>
        <taxon>Bacteria</taxon>
        <taxon>Pseudomonadati</taxon>
        <taxon>Pseudomonadota</taxon>
        <taxon>Alphaproteobacteria</taxon>
        <taxon>Sneathiellales</taxon>
        <taxon>Sneathiellaceae</taxon>
        <taxon>Sneathiella</taxon>
    </lineage>
</organism>
<dbReference type="PANTHER" id="PTHR11647">
    <property type="entry name" value="HYDRANTOINASE/DIHYDROPYRIMIDINASE FAMILY MEMBER"/>
    <property type="match status" value="1"/>
</dbReference>
<dbReference type="GO" id="GO:0016812">
    <property type="term" value="F:hydrolase activity, acting on carbon-nitrogen (but not peptide) bonds, in cyclic amides"/>
    <property type="evidence" value="ECO:0007669"/>
    <property type="project" value="TreeGrafter"/>
</dbReference>
<evidence type="ECO:0000313" key="2">
    <source>
        <dbReference type="EMBL" id="MZR31483.1"/>
    </source>
</evidence>
<dbReference type="GO" id="GO:0005829">
    <property type="term" value="C:cytosol"/>
    <property type="evidence" value="ECO:0007669"/>
    <property type="project" value="TreeGrafter"/>
</dbReference>